<protein>
    <submittedName>
        <fullName evidence="1">Uncharacterized protein</fullName>
    </submittedName>
</protein>
<comment type="caution">
    <text evidence="1">The sequence shown here is derived from an EMBL/GenBank/DDBJ whole genome shotgun (WGS) entry which is preliminary data.</text>
</comment>
<gene>
    <name evidence="1" type="ORF">MILVUS5_LOCUS26939</name>
</gene>
<sequence>MEGTVEILYLALIVQTNQLYGLRIGQHNVSQLKSAEPLKHFSTTKVTTVSLESYLEHRVATEVIFKFNFRHFSLDCTFGTLLDVYEYE</sequence>
<reference evidence="1" key="1">
    <citation type="submission" date="2023-10" db="EMBL/GenBank/DDBJ databases">
        <authorList>
            <person name="Rodriguez Cubillos JULIANA M."/>
            <person name="De Vega J."/>
        </authorList>
    </citation>
    <scope>NUCLEOTIDE SEQUENCE</scope>
</reference>
<proteinExistence type="predicted"/>
<organism evidence="1 2">
    <name type="scientific">Trifolium pratense</name>
    <name type="common">Red clover</name>
    <dbReference type="NCBI Taxonomy" id="57577"/>
    <lineage>
        <taxon>Eukaryota</taxon>
        <taxon>Viridiplantae</taxon>
        <taxon>Streptophyta</taxon>
        <taxon>Embryophyta</taxon>
        <taxon>Tracheophyta</taxon>
        <taxon>Spermatophyta</taxon>
        <taxon>Magnoliopsida</taxon>
        <taxon>eudicotyledons</taxon>
        <taxon>Gunneridae</taxon>
        <taxon>Pentapetalae</taxon>
        <taxon>rosids</taxon>
        <taxon>fabids</taxon>
        <taxon>Fabales</taxon>
        <taxon>Fabaceae</taxon>
        <taxon>Papilionoideae</taxon>
        <taxon>50 kb inversion clade</taxon>
        <taxon>NPAAA clade</taxon>
        <taxon>Hologalegina</taxon>
        <taxon>IRL clade</taxon>
        <taxon>Trifolieae</taxon>
        <taxon>Trifolium</taxon>
    </lineage>
</organism>
<name>A0ACB0KXI3_TRIPR</name>
<dbReference type="Proteomes" id="UP001177021">
    <property type="component" value="Unassembled WGS sequence"/>
</dbReference>
<evidence type="ECO:0000313" key="2">
    <source>
        <dbReference type="Proteomes" id="UP001177021"/>
    </source>
</evidence>
<evidence type="ECO:0000313" key="1">
    <source>
        <dbReference type="EMBL" id="CAJ2661163.1"/>
    </source>
</evidence>
<keyword evidence="2" id="KW-1185">Reference proteome</keyword>
<accession>A0ACB0KXI3</accession>
<dbReference type="EMBL" id="CASHSV030000311">
    <property type="protein sequence ID" value="CAJ2661163.1"/>
    <property type="molecule type" value="Genomic_DNA"/>
</dbReference>